<accession>A0A383BGC0</accession>
<dbReference type="InterPro" id="IPR028994">
    <property type="entry name" value="Integrin_alpha_N"/>
</dbReference>
<proteinExistence type="predicted"/>
<dbReference type="AlphaFoldDB" id="A0A383BGC0"/>
<organism evidence="2">
    <name type="scientific">marine metagenome</name>
    <dbReference type="NCBI Taxonomy" id="408172"/>
    <lineage>
        <taxon>unclassified sequences</taxon>
        <taxon>metagenomes</taxon>
        <taxon>ecological metagenomes</taxon>
    </lineage>
</organism>
<dbReference type="InterPro" id="IPR013517">
    <property type="entry name" value="FG-GAP"/>
</dbReference>
<dbReference type="EMBL" id="UINC01200197">
    <property type="protein sequence ID" value="SVE18972.1"/>
    <property type="molecule type" value="Genomic_DNA"/>
</dbReference>
<dbReference type="SUPFAM" id="SSF69318">
    <property type="entry name" value="Integrin alpha N-terminal domain"/>
    <property type="match status" value="1"/>
</dbReference>
<keyword evidence="1" id="KW-0732">Signal</keyword>
<feature type="non-terminal residue" evidence="2">
    <location>
        <position position="185"/>
    </location>
</feature>
<evidence type="ECO:0000256" key="1">
    <source>
        <dbReference type="ARBA" id="ARBA00022729"/>
    </source>
</evidence>
<feature type="non-terminal residue" evidence="2">
    <location>
        <position position="1"/>
    </location>
</feature>
<dbReference type="Pfam" id="PF13517">
    <property type="entry name" value="FG-GAP_3"/>
    <property type="match status" value="1"/>
</dbReference>
<gene>
    <name evidence="2" type="ORF">METZ01_LOCUS471826</name>
</gene>
<sequence length="185" mass="19761">MKNLISLVKFTVLIISVLSADNTFVQTGVAPSLITETGDSLFGGSPYDAGRGILSGTDLDGDEKKEVWITSYPNGGQVFCYEEAGTDTFAFVWASAEITAGATTYPRDVHTGDLDGDGKGEIIFHVGQWTGPDSPDAGLHIYEWDGSTDNGYGTEADFHVDFMDALNDSLVESRVEGFSVGDIDV</sequence>
<reference evidence="2" key="1">
    <citation type="submission" date="2018-05" db="EMBL/GenBank/DDBJ databases">
        <authorList>
            <person name="Lanie J.A."/>
            <person name="Ng W.-L."/>
            <person name="Kazmierczak K.M."/>
            <person name="Andrzejewski T.M."/>
            <person name="Davidsen T.M."/>
            <person name="Wayne K.J."/>
            <person name="Tettelin H."/>
            <person name="Glass J.I."/>
            <person name="Rusch D."/>
            <person name="Podicherti R."/>
            <person name="Tsui H.-C.T."/>
            <person name="Winkler M.E."/>
        </authorList>
    </citation>
    <scope>NUCLEOTIDE SEQUENCE</scope>
</reference>
<protein>
    <recommendedName>
        <fullName evidence="3">VCBS repeat-containing protein</fullName>
    </recommendedName>
</protein>
<evidence type="ECO:0008006" key="3">
    <source>
        <dbReference type="Google" id="ProtNLM"/>
    </source>
</evidence>
<evidence type="ECO:0000313" key="2">
    <source>
        <dbReference type="EMBL" id="SVE18972.1"/>
    </source>
</evidence>
<name>A0A383BGC0_9ZZZZ</name>